<gene>
    <name evidence="1" type="ORF">CLMAG_06150</name>
</gene>
<dbReference type="STRING" id="1121326.CLMAG_06150"/>
<comment type="caution">
    <text evidence="1">The sequence shown here is derived from an EMBL/GenBank/DDBJ whole genome shotgun (WGS) entry which is preliminary data.</text>
</comment>
<protein>
    <submittedName>
        <fullName evidence="1">Uncharacterized protein</fullName>
    </submittedName>
</protein>
<accession>A0A161Y5P4</accession>
<sequence length="86" mass="9858">MYFKKGEVRKIGIEVVSQLNQDFIIEAADFSIIKINGEIVENGIPTIEEHKILTLFAANEVGKFYCEFTYRIGPEILKAKIYVEVM</sequence>
<dbReference type="Proteomes" id="UP000076603">
    <property type="component" value="Unassembled WGS sequence"/>
</dbReference>
<dbReference type="AlphaFoldDB" id="A0A161Y5P4"/>
<dbReference type="PATRIC" id="fig|1121326.3.peg.571"/>
<evidence type="ECO:0000313" key="1">
    <source>
        <dbReference type="EMBL" id="KZL93569.1"/>
    </source>
</evidence>
<organism evidence="1 2">
    <name type="scientific">Clostridium magnum DSM 2767</name>
    <dbReference type="NCBI Taxonomy" id="1121326"/>
    <lineage>
        <taxon>Bacteria</taxon>
        <taxon>Bacillati</taxon>
        <taxon>Bacillota</taxon>
        <taxon>Clostridia</taxon>
        <taxon>Eubacteriales</taxon>
        <taxon>Clostridiaceae</taxon>
        <taxon>Clostridium</taxon>
    </lineage>
</organism>
<dbReference type="EMBL" id="LWAE01000001">
    <property type="protein sequence ID" value="KZL93569.1"/>
    <property type="molecule type" value="Genomic_DNA"/>
</dbReference>
<reference evidence="1 2" key="1">
    <citation type="submission" date="2016-04" db="EMBL/GenBank/DDBJ databases">
        <title>Genome sequence of Clostridium magnum DSM 2767.</title>
        <authorList>
            <person name="Poehlein A."/>
            <person name="Uhlig R."/>
            <person name="Fischer R."/>
            <person name="Bahl H."/>
            <person name="Daniel R."/>
        </authorList>
    </citation>
    <scope>NUCLEOTIDE SEQUENCE [LARGE SCALE GENOMIC DNA]</scope>
    <source>
        <strain evidence="1 2">DSM 2767</strain>
    </source>
</reference>
<proteinExistence type="predicted"/>
<evidence type="ECO:0000313" key="2">
    <source>
        <dbReference type="Proteomes" id="UP000076603"/>
    </source>
</evidence>
<keyword evidence="2" id="KW-1185">Reference proteome</keyword>
<dbReference type="RefSeq" id="WP_066617753.1">
    <property type="nucleotide sequence ID" value="NZ_FQXL01000031.1"/>
</dbReference>
<dbReference type="OrthoDB" id="9934479at2"/>
<name>A0A161Y5P4_9CLOT</name>